<reference evidence="2" key="1">
    <citation type="journal article" date="2019" name="Int. J. Syst. Evol. Microbiol.">
        <title>The Global Catalogue of Microorganisms (GCM) 10K type strain sequencing project: providing services to taxonomists for standard genome sequencing and annotation.</title>
        <authorList>
            <consortium name="The Broad Institute Genomics Platform"/>
            <consortium name="The Broad Institute Genome Sequencing Center for Infectious Disease"/>
            <person name="Wu L."/>
            <person name="Ma J."/>
        </authorList>
    </citation>
    <scope>NUCLEOTIDE SEQUENCE [LARGE SCALE GENOMIC DNA]</scope>
    <source>
        <strain evidence="2">CECT 7398</strain>
    </source>
</reference>
<dbReference type="RefSeq" id="WP_076590392.1">
    <property type="nucleotide sequence ID" value="NZ_JABEYA020000006.1"/>
</dbReference>
<gene>
    <name evidence="1" type="ORF">QWZ16_17260</name>
</gene>
<evidence type="ECO:0000313" key="1">
    <source>
        <dbReference type="EMBL" id="MDN3611352.1"/>
    </source>
</evidence>
<dbReference type="EMBL" id="JAUFQC010000027">
    <property type="protein sequence ID" value="MDN3611352.1"/>
    <property type="molecule type" value="Genomic_DNA"/>
</dbReference>
<evidence type="ECO:0000313" key="2">
    <source>
        <dbReference type="Proteomes" id="UP001238540"/>
    </source>
</evidence>
<keyword evidence="2" id="KW-1185">Reference proteome</keyword>
<name>A0ABT8BX03_9VIBR</name>
<dbReference type="Proteomes" id="UP001238540">
    <property type="component" value="Unassembled WGS sequence"/>
</dbReference>
<protein>
    <recommendedName>
        <fullName evidence="3">Tail fiber assembly protein</fullName>
    </recommendedName>
</protein>
<evidence type="ECO:0008006" key="3">
    <source>
        <dbReference type="Google" id="ProtNLM"/>
    </source>
</evidence>
<proteinExistence type="predicted"/>
<organism evidence="1 2">
    <name type="scientific">Vibrio ostreicida</name>
    <dbReference type="NCBI Taxonomy" id="526588"/>
    <lineage>
        <taxon>Bacteria</taxon>
        <taxon>Pseudomonadati</taxon>
        <taxon>Pseudomonadota</taxon>
        <taxon>Gammaproteobacteria</taxon>
        <taxon>Vibrionales</taxon>
        <taxon>Vibrionaceae</taxon>
        <taxon>Vibrio</taxon>
    </lineage>
</organism>
<accession>A0ABT8BX03</accession>
<sequence>MSNKEKFYYPLDKQTHEVLAAVRAQYRGGMFHIPKDALQCEPLAPKAGFAVVAVLNQSGQAFETQYVEDHRQLTIYDQADSARSQVVSELGPIESGFTSEKPETEFDEWVNGAWVTNVKNQYITQYNQVDDRRRAAYQNMVAPLTDEAYIKRHLIQTAEAIVDAEQLEKQALAARLKIQAENPWPAPLTDTRP</sequence>
<comment type="caution">
    <text evidence="1">The sequence shown here is derived from an EMBL/GenBank/DDBJ whole genome shotgun (WGS) entry which is preliminary data.</text>
</comment>